<dbReference type="InterPro" id="IPR008183">
    <property type="entry name" value="Aldose_1/G6P_1-epimerase"/>
</dbReference>
<dbReference type="Proteomes" id="UP000464262">
    <property type="component" value="Chromosome 1"/>
</dbReference>
<accession>A0A7Z2T332</accession>
<dbReference type="KEGG" id="vas:GT360_07965"/>
<evidence type="ECO:0000313" key="1">
    <source>
        <dbReference type="EMBL" id="QIA63456.1"/>
    </source>
</evidence>
<gene>
    <name evidence="1" type="ORF">GT360_07965</name>
</gene>
<evidence type="ECO:0008006" key="3">
    <source>
        <dbReference type="Google" id="ProtNLM"/>
    </source>
</evidence>
<protein>
    <recommendedName>
        <fullName evidence="3">Aldose 1-epimerase</fullName>
    </recommendedName>
</protein>
<keyword evidence="2" id="KW-1185">Reference proteome</keyword>
<dbReference type="Gene3D" id="2.70.98.10">
    <property type="match status" value="1"/>
</dbReference>
<dbReference type="SUPFAM" id="SSF74650">
    <property type="entry name" value="Galactose mutarotase-like"/>
    <property type="match status" value="1"/>
</dbReference>
<dbReference type="InterPro" id="IPR014718">
    <property type="entry name" value="GH-type_carb-bd"/>
</dbReference>
<dbReference type="GO" id="GO:0033499">
    <property type="term" value="P:galactose catabolic process via UDP-galactose, Leloir pathway"/>
    <property type="evidence" value="ECO:0007669"/>
    <property type="project" value="TreeGrafter"/>
</dbReference>
<dbReference type="GO" id="GO:0030246">
    <property type="term" value="F:carbohydrate binding"/>
    <property type="evidence" value="ECO:0007669"/>
    <property type="project" value="InterPro"/>
</dbReference>
<dbReference type="AlphaFoldDB" id="A0A7Z2T332"/>
<organism evidence="1 2">
    <name type="scientific">Vibrio astriarenae</name>
    <dbReference type="NCBI Taxonomy" id="1481923"/>
    <lineage>
        <taxon>Bacteria</taxon>
        <taxon>Pseudomonadati</taxon>
        <taxon>Pseudomonadota</taxon>
        <taxon>Gammaproteobacteria</taxon>
        <taxon>Vibrionales</taxon>
        <taxon>Vibrionaceae</taxon>
        <taxon>Vibrio</taxon>
    </lineage>
</organism>
<name>A0A7Z2T332_9VIBR</name>
<dbReference type="PANTHER" id="PTHR10091:SF0">
    <property type="entry name" value="GALACTOSE MUTAROTASE"/>
    <property type="match status" value="1"/>
</dbReference>
<dbReference type="PANTHER" id="PTHR10091">
    <property type="entry name" value="ALDOSE-1-EPIMERASE"/>
    <property type="match status" value="1"/>
</dbReference>
<evidence type="ECO:0000313" key="2">
    <source>
        <dbReference type="Proteomes" id="UP000464262"/>
    </source>
</evidence>
<dbReference type="InterPro" id="IPR011013">
    <property type="entry name" value="Gal_mutarotase_sf_dom"/>
</dbReference>
<dbReference type="EMBL" id="CP047475">
    <property type="protein sequence ID" value="QIA63456.1"/>
    <property type="molecule type" value="Genomic_DNA"/>
</dbReference>
<reference evidence="1 2" key="1">
    <citation type="submission" date="2020-01" db="EMBL/GenBank/DDBJ databases">
        <title>Whole genome and functional gene identification of agarase of Vibrio HN897.</title>
        <authorList>
            <person name="Liu Y."/>
            <person name="Zhao Z."/>
        </authorList>
    </citation>
    <scope>NUCLEOTIDE SEQUENCE [LARGE SCALE GENOMIC DNA]</scope>
    <source>
        <strain evidence="1 2">HN897</strain>
    </source>
</reference>
<proteinExistence type="predicted"/>
<dbReference type="RefSeq" id="WP_164648349.1">
    <property type="nucleotide sequence ID" value="NZ_CP047475.1"/>
</dbReference>
<dbReference type="GO" id="GO:0004034">
    <property type="term" value="F:aldose 1-epimerase activity"/>
    <property type="evidence" value="ECO:0007669"/>
    <property type="project" value="TreeGrafter"/>
</dbReference>
<dbReference type="Pfam" id="PF01263">
    <property type="entry name" value="Aldose_epim"/>
    <property type="match status" value="1"/>
</dbReference>
<dbReference type="GO" id="GO:0006006">
    <property type="term" value="P:glucose metabolic process"/>
    <property type="evidence" value="ECO:0007669"/>
    <property type="project" value="TreeGrafter"/>
</dbReference>
<sequence length="331" mass="36916">MYSLSSRSSKVYGSKYKSFQLKNKNGVEVVINGLGAALSSYTMSDKAGLKRNILIDHHDYEGFLESGLRSGAVESSLVMLGSKVCFTKEEINRYLTNRVWEAKEILENKVTLKCQIHKFTKEYHIKLVYWVTYELNPSNLLSIDISLESNKVVQATVVHNTMYNLSGGLSDIRDTFVSIDADYYLRSDREGIAIDRVPVQGTVFDFTTPQQLKECLNLNDDDLFATKGFDHVFVVNGSGQRVVARIFEPSTGISLELHTDSSRLHFYTGNRKVKGSIGCGNYGSFTLKPKGNKTGSSSIMVDELASITPGSPYHIKTKFVAHTEMNKSANN</sequence>